<dbReference type="AlphaFoldDB" id="A0A4Q9DSI4"/>
<dbReference type="EMBL" id="SIRE01000010">
    <property type="protein sequence ID" value="TBL78219.1"/>
    <property type="molecule type" value="Genomic_DNA"/>
</dbReference>
<dbReference type="SUPFAM" id="SSF57997">
    <property type="entry name" value="Tropomyosin"/>
    <property type="match status" value="1"/>
</dbReference>
<evidence type="ECO:0000256" key="1">
    <source>
        <dbReference type="SAM" id="Coils"/>
    </source>
</evidence>
<sequence>MNDNQLNRIEEMLGALIKMVGENNSRLKTLEDKSDRLESKVDRLEDKADRLESKVDKLGSDMQEVKSSVKELMQGQERQDRILEMLSVKSIETDSYIRDFKRKM</sequence>
<keyword evidence="3" id="KW-1185">Reference proteome</keyword>
<keyword evidence="1" id="KW-0175">Coiled coil</keyword>
<dbReference type="RefSeq" id="WP_131014203.1">
    <property type="nucleotide sequence ID" value="NZ_SIRE01000010.1"/>
</dbReference>
<organism evidence="2 3">
    <name type="scientific">Paenibacillus thalictri</name>
    <dbReference type="NCBI Taxonomy" id="2527873"/>
    <lineage>
        <taxon>Bacteria</taxon>
        <taxon>Bacillati</taxon>
        <taxon>Bacillota</taxon>
        <taxon>Bacilli</taxon>
        <taxon>Bacillales</taxon>
        <taxon>Paenibacillaceae</taxon>
        <taxon>Paenibacillus</taxon>
    </lineage>
</organism>
<accession>A0A4Q9DSI4</accession>
<dbReference type="Gene3D" id="1.20.1270.70">
    <property type="entry name" value="Designed single chain three-helix bundle"/>
    <property type="match status" value="1"/>
</dbReference>
<comment type="caution">
    <text evidence="2">The sequence shown here is derived from an EMBL/GenBank/DDBJ whole genome shotgun (WGS) entry which is preliminary data.</text>
</comment>
<reference evidence="2 3" key="1">
    <citation type="submission" date="2019-02" db="EMBL/GenBank/DDBJ databases">
        <title>Paenibacillus sp. nov., isolated from surface-sterilized tissue of Thalictrum simplex L.</title>
        <authorList>
            <person name="Tuo L."/>
        </authorList>
    </citation>
    <scope>NUCLEOTIDE SEQUENCE [LARGE SCALE GENOMIC DNA]</scope>
    <source>
        <strain evidence="2 3">N2SHLJ1</strain>
    </source>
</reference>
<dbReference type="Proteomes" id="UP000293142">
    <property type="component" value="Unassembled WGS sequence"/>
</dbReference>
<evidence type="ECO:0000313" key="3">
    <source>
        <dbReference type="Proteomes" id="UP000293142"/>
    </source>
</evidence>
<proteinExistence type="predicted"/>
<feature type="coiled-coil region" evidence="1">
    <location>
        <begin position="20"/>
        <end position="68"/>
    </location>
</feature>
<evidence type="ECO:0000313" key="2">
    <source>
        <dbReference type="EMBL" id="TBL78219.1"/>
    </source>
</evidence>
<gene>
    <name evidence="2" type="ORF">EYB31_15215</name>
</gene>
<dbReference type="OrthoDB" id="2679415at2"/>
<name>A0A4Q9DSI4_9BACL</name>
<protein>
    <submittedName>
        <fullName evidence="2">Uncharacterized protein</fullName>
    </submittedName>
</protein>